<organism evidence="4 5">
    <name type="scientific">Pueribacillus theae</name>
    <dbReference type="NCBI Taxonomy" id="2171751"/>
    <lineage>
        <taxon>Bacteria</taxon>
        <taxon>Bacillati</taxon>
        <taxon>Bacillota</taxon>
        <taxon>Bacilli</taxon>
        <taxon>Bacillales</taxon>
        <taxon>Bacillaceae</taxon>
        <taxon>Pueribacillus</taxon>
    </lineage>
</organism>
<dbReference type="InterPro" id="IPR010102">
    <property type="entry name" value="Succ_semiAld_DH"/>
</dbReference>
<keyword evidence="2" id="KW-0560">Oxidoreductase</keyword>
<dbReference type="InterPro" id="IPR016162">
    <property type="entry name" value="Ald_DH_N"/>
</dbReference>
<dbReference type="PANTHER" id="PTHR43353">
    <property type="entry name" value="SUCCINATE-SEMIALDEHYDE DEHYDROGENASE, MITOCHONDRIAL"/>
    <property type="match status" value="1"/>
</dbReference>
<dbReference type="FunFam" id="3.40.309.10:FF:000004">
    <property type="entry name" value="Succinate-semialdehyde dehydrogenase I"/>
    <property type="match status" value="1"/>
</dbReference>
<dbReference type="CDD" id="cd07103">
    <property type="entry name" value="ALDH_F5_SSADH_GabD"/>
    <property type="match status" value="1"/>
</dbReference>
<dbReference type="NCBIfam" id="TIGR01780">
    <property type="entry name" value="SSADH"/>
    <property type="match status" value="1"/>
</dbReference>
<dbReference type="Proteomes" id="UP000245998">
    <property type="component" value="Unassembled WGS sequence"/>
</dbReference>
<dbReference type="InterPro" id="IPR016160">
    <property type="entry name" value="Ald_DH_CS_CYS"/>
</dbReference>
<evidence type="ECO:0000313" key="5">
    <source>
        <dbReference type="Proteomes" id="UP000245998"/>
    </source>
</evidence>
<comment type="caution">
    <text evidence="4">The sequence shown here is derived from an EMBL/GenBank/DDBJ whole genome shotgun (WGS) entry which is preliminary data.</text>
</comment>
<dbReference type="Pfam" id="PF00171">
    <property type="entry name" value="Aldedh"/>
    <property type="match status" value="1"/>
</dbReference>
<dbReference type="Gene3D" id="3.40.605.10">
    <property type="entry name" value="Aldehyde Dehydrogenase, Chain A, domain 1"/>
    <property type="match status" value="1"/>
</dbReference>
<dbReference type="InterPro" id="IPR016161">
    <property type="entry name" value="Ald_DH/histidinol_DH"/>
</dbReference>
<accession>A0A2U1JYS3</accession>
<dbReference type="PROSITE" id="PS00070">
    <property type="entry name" value="ALDEHYDE_DEHYDR_CYS"/>
    <property type="match status" value="1"/>
</dbReference>
<keyword evidence="5" id="KW-1185">Reference proteome</keyword>
<feature type="domain" description="Aldehyde dehydrogenase" evidence="3">
    <location>
        <begin position="11"/>
        <end position="470"/>
    </location>
</feature>
<dbReference type="InterPro" id="IPR050740">
    <property type="entry name" value="Aldehyde_DH_Superfamily"/>
</dbReference>
<dbReference type="FunFam" id="3.40.605.10:FF:000005">
    <property type="entry name" value="Succinate-semialdehyde dehydrogenase I"/>
    <property type="match status" value="1"/>
</dbReference>
<comment type="similarity">
    <text evidence="1">Belongs to the aldehyde dehydrogenase family.</text>
</comment>
<dbReference type="InterPro" id="IPR016163">
    <property type="entry name" value="Ald_DH_C"/>
</dbReference>
<reference evidence="4 5" key="1">
    <citation type="submission" date="2018-04" db="EMBL/GenBank/DDBJ databases">
        <title>Camelliibacillus theae gen. nov., sp. nov., isolated from Pu'er tea.</title>
        <authorList>
            <person name="Niu L."/>
        </authorList>
    </citation>
    <scope>NUCLEOTIDE SEQUENCE [LARGE SCALE GENOMIC DNA]</scope>
    <source>
        <strain evidence="4 5">T8</strain>
    </source>
</reference>
<dbReference type="GO" id="GO:0009450">
    <property type="term" value="P:gamma-aminobutyric acid catabolic process"/>
    <property type="evidence" value="ECO:0007669"/>
    <property type="project" value="InterPro"/>
</dbReference>
<gene>
    <name evidence="4" type="ORF">DCC39_11100</name>
</gene>
<proteinExistence type="inferred from homology"/>
<protein>
    <submittedName>
        <fullName evidence="4">Succinate-semialdehyde dehydrogenase (NADP(+))</fullName>
    </submittedName>
</protein>
<dbReference type="Gene3D" id="3.40.309.10">
    <property type="entry name" value="Aldehyde Dehydrogenase, Chain A, domain 2"/>
    <property type="match status" value="1"/>
</dbReference>
<evidence type="ECO:0000256" key="2">
    <source>
        <dbReference type="ARBA" id="ARBA00023002"/>
    </source>
</evidence>
<sequence length="474" mass="51788">MDKLLYINGEWMGSELEKINVTNPATGEIVGTVPNAGVKETREAIDAAYSAFLEWSTLTAYERAEYLEKLYEMMVENKDKLAKLITIEMGKPLSESKGEVQYAAEFLKWFAEEGKRVYGRTVPSHTKDKRMMLIKQPVGVVAAITPWNFPAAMITRKLGPALAAGCTFILKPAEETPLTALMLAMLCEKVGIPKGVVNVITGQPVQIGEEFMANPKVSKITFTGSTAVGKLLIKQSAEQVKKISMELGGHAPIIILDDANVEKAVKGVLLSKFRNGGQTCICGNRIYVQEGIYDDFIQKFIKAVETLKVGNGLEEGIEVGPIINKSGYDKINMHVQDALNRGATCLLGGKGEQQDNAYFYYPTILADVTKEMIIMNEETFGPVAPIQKIASDEEAIHYANDTMYGLAAYVFTENYSRGLNVVESLNYGIVGWNDGVPSAPQAPFGGMKQSGIGREGGIEGIEEYLETKYVSIGS</sequence>
<dbReference type="SUPFAM" id="SSF53720">
    <property type="entry name" value="ALDH-like"/>
    <property type="match status" value="1"/>
</dbReference>
<dbReference type="PANTHER" id="PTHR43353:SF5">
    <property type="entry name" value="SUCCINATE-SEMIALDEHYDE DEHYDROGENASE, MITOCHONDRIAL"/>
    <property type="match status" value="1"/>
</dbReference>
<dbReference type="InterPro" id="IPR015590">
    <property type="entry name" value="Aldehyde_DH_dom"/>
</dbReference>
<evidence type="ECO:0000313" key="4">
    <source>
        <dbReference type="EMBL" id="PWA10376.1"/>
    </source>
</evidence>
<dbReference type="RefSeq" id="WP_116554975.1">
    <property type="nucleotide sequence ID" value="NZ_QCZG01000022.1"/>
</dbReference>
<name>A0A2U1JYS3_9BACI</name>
<dbReference type="AlphaFoldDB" id="A0A2U1JYS3"/>
<evidence type="ECO:0000256" key="1">
    <source>
        <dbReference type="ARBA" id="ARBA00009986"/>
    </source>
</evidence>
<dbReference type="EMBL" id="QCZG01000022">
    <property type="protein sequence ID" value="PWA10376.1"/>
    <property type="molecule type" value="Genomic_DNA"/>
</dbReference>
<dbReference type="GO" id="GO:0004777">
    <property type="term" value="F:succinate-semialdehyde dehydrogenase (NAD+) activity"/>
    <property type="evidence" value="ECO:0007669"/>
    <property type="project" value="TreeGrafter"/>
</dbReference>
<dbReference type="FunFam" id="3.40.605.10:FF:000026">
    <property type="entry name" value="Aldehyde dehydrogenase, putative"/>
    <property type="match status" value="1"/>
</dbReference>
<evidence type="ECO:0000259" key="3">
    <source>
        <dbReference type="Pfam" id="PF00171"/>
    </source>
</evidence>